<dbReference type="AlphaFoldDB" id="A0A4C1SV52"/>
<evidence type="ECO:0000313" key="2">
    <source>
        <dbReference type="EMBL" id="GBP05100.1"/>
    </source>
</evidence>
<evidence type="ECO:0000256" key="1">
    <source>
        <dbReference type="SAM" id="MobiDB-lite"/>
    </source>
</evidence>
<dbReference type="Proteomes" id="UP000299102">
    <property type="component" value="Unassembled WGS sequence"/>
</dbReference>
<evidence type="ECO:0000313" key="3">
    <source>
        <dbReference type="Proteomes" id="UP000299102"/>
    </source>
</evidence>
<sequence>MERSGEMVGEVDHRNSYSLDEMQQWKLLFTSVFCANVVFRRQSRSIFVSQPSLQHGSTAAVVNAYRIPACVSAVPSGVRCAHTAACAGVYRGSRCADGARATSRPTRRAPLGAPPRSSCLSGCETLSALLTSSYGTHRKVVHRARNPRTATMVFFIHRVVCWLSIKENDMSNIVRSACPRPPPAEGGLLGRPALPIAERPLRPHDDAAVRPLMPASPPAWT</sequence>
<proteinExistence type="predicted"/>
<protein>
    <submittedName>
        <fullName evidence="2">Uncharacterized protein</fullName>
    </submittedName>
</protein>
<feature type="region of interest" description="Disordered" evidence="1">
    <location>
        <begin position="201"/>
        <end position="221"/>
    </location>
</feature>
<reference evidence="2 3" key="1">
    <citation type="journal article" date="2019" name="Commun. Biol.">
        <title>The bagworm genome reveals a unique fibroin gene that provides high tensile strength.</title>
        <authorList>
            <person name="Kono N."/>
            <person name="Nakamura H."/>
            <person name="Ohtoshi R."/>
            <person name="Tomita M."/>
            <person name="Numata K."/>
            <person name="Arakawa K."/>
        </authorList>
    </citation>
    <scope>NUCLEOTIDE SEQUENCE [LARGE SCALE GENOMIC DNA]</scope>
</reference>
<dbReference type="EMBL" id="BGZK01000016">
    <property type="protein sequence ID" value="GBP05100.1"/>
    <property type="molecule type" value="Genomic_DNA"/>
</dbReference>
<keyword evidence="3" id="KW-1185">Reference proteome</keyword>
<accession>A0A4C1SV52</accession>
<gene>
    <name evidence="2" type="ORF">EVAR_3428_1</name>
</gene>
<name>A0A4C1SV52_EUMVA</name>
<comment type="caution">
    <text evidence="2">The sequence shown here is derived from an EMBL/GenBank/DDBJ whole genome shotgun (WGS) entry which is preliminary data.</text>
</comment>
<organism evidence="2 3">
    <name type="scientific">Eumeta variegata</name>
    <name type="common">Bagworm moth</name>
    <name type="synonym">Eumeta japonica</name>
    <dbReference type="NCBI Taxonomy" id="151549"/>
    <lineage>
        <taxon>Eukaryota</taxon>
        <taxon>Metazoa</taxon>
        <taxon>Ecdysozoa</taxon>
        <taxon>Arthropoda</taxon>
        <taxon>Hexapoda</taxon>
        <taxon>Insecta</taxon>
        <taxon>Pterygota</taxon>
        <taxon>Neoptera</taxon>
        <taxon>Endopterygota</taxon>
        <taxon>Lepidoptera</taxon>
        <taxon>Glossata</taxon>
        <taxon>Ditrysia</taxon>
        <taxon>Tineoidea</taxon>
        <taxon>Psychidae</taxon>
        <taxon>Oiketicinae</taxon>
        <taxon>Eumeta</taxon>
    </lineage>
</organism>